<accession>A0ABY6LLK9</accession>
<evidence type="ECO:0000313" key="4">
    <source>
        <dbReference type="Proteomes" id="UP001235939"/>
    </source>
</evidence>
<dbReference type="EMBL" id="CP092883">
    <property type="protein sequence ID" value="UYV82090.1"/>
    <property type="molecule type" value="Genomic_DNA"/>
</dbReference>
<evidence type="ECO:0000313" key="3">
    <source>
        <dbReference type="EMBL" id="UYV82090.1"/>
    </source>
</evidence>
<proteinExistence type="predicted"/>
<name>A0ABY6LLK9_9ARAC</name>
<reference evidence="3 4" key="1">
    <citation type="submission" date="2022-01" db="EMBL/GenBank/DDBJ databases">
        <title>A chromosomal length assembly of Cordylochernes scorpioides.</title>
        <authorList>
            <person name="Zeh D."/>
            <person name="Zeh J."/>
        </authorList>
    </citation>
    <scope>NUCLEOTIDE SEQUENCE [LARGE SCALE GENOMIC DNA]</scope>
    <source>
        <strain evidence="3">IN4F17</strain>
        <tissue evidence="3">Whole Body</tissue>
    </source>
</reference>
<dbReference type="InterPro" id="IPR025476">
    <property type="entry name" value="Helitron_helicase-like"/>
</dbReference>
<evidence type="ECO:0000256" key="1">
    <source>
        <dbReference type="SAM" id="MobiDB-lite"/>
    </source>
</evidence>
<feature type="domain" description="Helitron helicase-like" evidence="2">
    <location>
        <begin position="355"/>
        <end position="407"/>
    </location>
</feature>
<organism evidence="3 4">
    <name type="scientific">Cordylochernes scorpioides</name>
    <dbReference type="NCBI Taxonomy" id="51811"/>
    <lineage>
        <taxon>Eukaryota</taxon>
        <taxon>Metazoa</taxon>
        <taxon>Ecdysozoa</taxon>
        <taxon>Arthropoda</taxon>
        <taxon>Chelicerata</taxon>
        <taxon>Arachnida</taxon>
        <taxon>Pseudoscorpiones</taxon>
        <taxon>Cheliferoidea</taxon>
        <taxon>Chernetidae</taxon>
        <taxon>Cordylochernes</taxon>
    </lineage>
</organism>
<protein>
    <recommendedName>
        <fullName evidence="2">Helitron helicase-like domain-containing protein</fullName>
    </recommendedName>
</protein>
<sequence>MRVQTVALDFWNSLGQSAMMGWDRIMWVQTVTLDLWNSLGQRAMLGQHHVGPDTAESLEQRENRLRQNRNRSSTSRAAETPQEHTARILNVRERTFASRNSRDRLSNFLLEGFNYDSYKNYEQHPSITIGQMSIVCNYCKAKKYRDEPPGFCCKNGKVYLSPPQLPPDELLSLMSGNSSESNHFLRNIRKYNSCFQMTSFEESVFPTTFRVQGQVYYRAGSLLPSLDQLPQFLQIFFVEDAQLEVNQRCHFSSALRHGTVLCLQRMFQRCNQLIKIFKTALENMPSDEYKLVIRADKTPSGEHERRFNAPQSNDVAVVLSADEFNQSEDGYHFNYRRIDQNSGVPTNRKVSAMSFYSYRIMARDNVYNHILNCRQLFSQYIVDMYAKIESERLLYIRLNQKELRVEDSLEGCCCQ</sequence>
<evidence type="ECO:0000259" key="2">
    <source>
        <dbReference type="Pfam" id="PF14214"/>
    </source>
</evidence>
<dbReference type="PANTHER" id="PTHR45786:SF74">
    <property type="entry name" value="ATP-DEPENDENT DNA HELICASE"/>
    <property type="match status" value="1"/>
</dbReference>
<dbReference type="PANTHER" id="PTHR45786">
    <property type="entry name" value="DNA BINDING PROTEIN-LIKE"/>
    <property type="match status" value="1"/>
</dbReference>
<dbReference type="Proteomes" id="UP001235939">
    <property type="component" value="Chromosome 21"/>
</dbReference>
<feature type="compositionally biased region" description="Low complexity" evidence="1">
    <location>
        <begin position="70"/>
        <end position="80"/>
    </location>
</feature>
<keyword evidence="4" id="KW-1185">Reference proteome</keyword>
<gene>
    <name evidence="3" type="ORF">LAZ67_21000800</name>
</gene>
<dbReference type="Pfam" id="PF14214">
    <property type="entry name" value="Helitron_like_N"/>
    <property type="match status" value="1"/>
</dbReference>
<feature type="region of interest" description="Disordered" evidence="1">
    <location>
        <begin position="64"/>
        <end position="83"/>
    </location>
</feature>